<dbReference type="SMART" id="SM00248">
    <property type="entry name" value="ANK"/>
    <property type="match status" value="6"/>
</dbReference>
<feature type="compositionally biased region" description="Basic and acidic residues" evidence="4">
    <location>
        <begin position="10"/>
        <end position="35"/>
    </location>
</feature>
<evidence type="ECO:0000256" key="4">
    <source>
        <dbReference type="SAM" id="MobiDB-lite"/>
    </source>
</evidence>
<dbReference type="InterPro" id="IPR002110">
    <property type="entry name" value="Ankyrin_rpt"/>
</dbReference>
<dbReference type="PANTHER" id="PTHR24198">
    <property type="entry name" value="ANKYRIN REPEAT AND PROTEIN KINASE DOMAIN-CONTAINING PROTEIN"/>
    <property type="match status" value="1"/>
</dbReference>
<dbReference type="EMBL" id="HBIB01041219">
    <property type="protein sequence ID" value="CAE0264612.1"/>
    <property type="molecule type" value="Transcribed_RNA"/>
</dbReference>
<evidence type="ECO:0000256" key="2">
    <source>
        <dbReference type="ARBA" id="ARBA00023043"/>
    </source>
</evidence>
<gene>
    <name evidence="5" type="ORF">PBIL07802_LOCUS26918</name>
    <name evidence="6" type="ORF">PBIL07802_LOCUS26919</name>
</gene>
<dbReference type="PANTHER" id="PTHR24198:SF165">
    <property type="entry name" value="ANKYRIN REPEAT-CONTAINING PROTEIN-RELATED"/>
    <property type="match status" value="1"/>
</dbReference>
<keyword evidence="2 3" id="KW-0040">ANK repeat</keyword>
<reference evidence="6" key="1">
    <citation type="submission" date="2021-01" db="EMBL/GenBank/DDBJ databases">
        <authorList>
            <person name="Corre E."/>
            <person name="Pelletier E."/>
            <person name="Niang G."/>
            <person name="Scheremetjew M."/>
            <person name="Finn R."/>
            <person name="Kale V."/>
            <person name="Holt S."/>
            <person name="Cochrane G."/>
            <person name="Meng A."/>
            <person name="Brown T."/>
            <person name="Cohen L."/>
        </authorList>
    </citation>
    <scope>NUCLEOTIDE SEQUENCE</scope>
    <source>
        <strain evidence="6">NIES-2562</strain>
    </source>
</reference>
<evidence type="ECO:0000256" key="1">
    <source>
        <dbReference type="ARBA" id="ARBA00022737"/>
    </source>
</evidence>
<accession>A0A7S3GFD7</accession>
<name>A0A7S3GFD7_9EUKA</name>
<feature type="repeat" description="ANK" evidence="3">
    <location>
        <begin position="151"/>
        <end position="183"/>
    </location>
</feature>
<feature type="region of interest" description="Disordered" evidence="4">
    <location>
        <begin position="1"/>
        <end position="70"/>
    </location>
</feature>
<keyword evidence="1" id="KW-0677">Repeat</keyword>
<proteinExistence type="predicted"/>
<feature type="compositionally biased region" description="Polar residues" evidence="4">
    <location>
        <begin position="36"/>
        <end position="51"/>
    </location>
</feature>
<dbReference type="InterPro" id="IPR036770">
    <property type="entry name" value="Ankyrin_rpt-contain_sf"/>
</dbReference>
<dbReference type="PROSITE" id="PS50088">
    <property type="entry name" value="ANK_REPEAT"/>
    <property type="match status" value="1"/>
</dbReference>
<evidence type="ECO:0000256" key="3">
    <source>
        <dbReference type="PROSITE-ProRule" id="PRU00023"/>
    </source>
</evidence>
<dbReference type="Gene3D" id="1.25.40.20">
    <property type="entry name" value="Ankyrin repeat-containing domain"/>
    <property type="match status" value="3"/>
</dbReference>
<dbReference type="Pfam" id="PF12796">
    <property type="entry name" value="Ank_2"/>
    <property type="match status" value="2"/>
</dbReference>
<evidence type="ECO:0000313" key="6">
    <source>
        <dbReference type="EMBL" id="CAE0264613.1"/>
    </source>
</evidence>
<sequence length="860" mass="94851">MSTVHQSKRLQPEGDEQRPEQLSKKQRLEGEEQHHTSPASTSTIVLQSNQQGGEGEERHHAPASTSASDAAIVRSGSANLADTLLACSGEGQEIELLRRYKARKNGGEVTNRLVVYIFLAAASLGDEQVILEILRSVKKIDFLFEPVEGRHGRTVLHEASRKGQSRVVELFCTRGVQPFQPDSGEEKLDSLDYALLALHVQTAAVLLRFCPLHKFLTRQRLHAKVFLFTRKDAGRALDFLLGYIEIDLHAVDDSGKTALMIAVQESKPNAARVLIKRGSSFRFALRDTGSTVLHEAFRSDQDAVLAALFGRDEEEGSETGEGRGKGGIAHLIQMEDIVCPDSSENTVFALACQSSVSWAAKILVDLLVSREMESRSRIPKQMFLELRQRMLGDGLTSALKTPNTDTFRSVLSATKCLHQYARFDMMMDILKKHISPDVSPLDAGIADMLLEEVRLLFESEKTIYGAQLVHWLCHLGSVDFLIKLTPEGASPEFFNCLTADGVMYPLLIACDGGHDVLVEYLLEDVKVNYYHPNWSQLKKEPHSHPCPTPLQMACMRGHYDVVRVLITHINAVNRAGRRSGGGTYIDLNEDIAAIGSPLSLVGGIGPELALLTANEIIMSGGRLSVGEKGEYEDQVVVPWGSTDMGAKYWKRTGDRSFKPKPSEYSKTYQTIMKRCVAAARGVSADAAVVPTKLHPDILARMEKKKTTVDTSQGRRLLLQLLSAVRPKLFGPPDRSPSGSEMKGVGFLTRLETLLESDKEASGLAEECAESKANLEKLRSGLQQATYRYRRTPQSEEANRQMEEYKVSTTKASRTYVFRLDALLLKCNDKVLHLMPSALAKLQQNVEERGMGLGGGGAGGK</sequence>
<dbReference type="SUPFAM" id="SSF48403">
    <property type="entry name" value="Ankyrin repeat"/>
    <property type="match status" value="2"/>
</dbReference>
<evidence type="ECO:0000313" key="5">
    <source>
        <dbReference type="EMBL" id="CAE0264612.1"/>
    </source>
</evidence>
<organism evidence="6">
    <name type="scientific">Palpitomonas bilix</name>
    <dbReference type="NCBI Taxonomy" id="652834"/>
    <lineage>
        <taxon>Eukaryota</taxon>
        <taxon>Eukaryota incertae sedis</taxon>
    </lineage>
</organism>
<dbReference type="AlphaFoldDB" id="A0A7S3GFD7"/>
<protein>
    <submittedName>
        <fullName evidence="6">Uncharacterized protein</fullName>
    </submittedName>
</protein>
<dbReference type="EMBL" id="HBIB01041220">
    <property type="protein sequence ID" value="CAE0264613.1"/>
    <property type="molecule type" value="Transcribed_RNA"/>
</dbReference>